<evidence type="ECO:0000256" key="3">
    <source>
        <dbReference type="ARBA" id="ARBA00022578"/>
    </source>
</evidence>
<keyword evidence="6" id="KW-0814">Transposable element</keyword>
<dbReference type="PANTHER" id="PTHR33217">
    <property type="entry name" value="TRANSPOSASE FOR INSERTION SEQUENCE ELEMENT IS1081"/>
    <property type="match status" value="1"/>
</dbReference>
<dbReference type="GO" id="GO:0006313">
    <property type="term" value="P:DNA transposition"/>
    <property type="evidence" value="ECO:0007669"/>
    <property type="project" value="UniProtKB-UniRule"/>
</dbReference>
<dbReference type="GO" id="GO:0003677">
    <property type="term" value="F:DNA binding"/>
    <property type="evidence" value="ECO:0007669"/>
    <property type="project" value="UniProtKB-UniRule"/>
</dbReference>
<dbReference type="EMBL" id="FWZB01000048">
    <property type="protein sequence ID" value="SME38439.1"/>
    <property type="molecule type" value="Genomic_DNA"/>
</dbReference>
<proteinExistence type="inferred from homology"/>
<evidence type="ECO:0000313" key="8">
    <source>
        <dbReference type="Proteomes" id="UP000194499"/>
    </source>
</evidence>
<comment type="function">
    <text evidence="1 6">Required for the transposition of the insertion element.</text>
</comment>
<evidence type="ECO:0000256" key="6">
    <source>
        <dbReference type="RuleBase" id="RU365089"/>
    </source>
</evidence>
<name>A0A1Y6AG49_9BACI</name>
<gene>
    <name evidence="7" type="ORF">BACERE00191_05001</name>
</gene>
<keyword evidence="4 6" id="KW-0238">DNA-binding</keyword>
<dbReference type="GO" id="GO:0004803">
    <property type="term" value="F:transposase activity"/>
    <property type="evidence" value="ECO:0007669"/>
    <property type="project" value="UniProtKB-UniRule"/>
</dbReference>
<dbReference type="AlphaFoldDB" id="A0A1Y6AG49"/>
<evidence type="ECO:0000256" key="2">
    <source>
        <dbReference type="ARBA" id="ARBA00010961"/>
    </source>
</evidence>
<dbReference type="InterPro" id="IPR001207">
    <property type="entry name" value="Transposase_mutator"/>
</dbReference>
<organism evidence="7 8">
    <name type="scientific">Bacillus pacificus</name>
    <dbReference type="NCBI Taxonomy" id="2026187"/>
    <lineage>
        <taxon>Bacteria</taxon>
        <taxon>Bacillati</taxon>
        <taxon>Bacillota</taxon>
        <taxon>Bacilli</taxon>
        <taxon>Bacillales</taxon>
        <taxon>Bacillaceae</taxon>
        <taxon>Bacillus</taxon>
        <taxon>Bacillus cereus group</taxon>
    </lineage>
</organism>
<evidence type="ECO:0000256" key="1">
    <source>
        <dbReference type="ARBA" id="ARBA00002190"/>
    </source>
</evidence>
<evidence type="ECO:0000256" key="4">
    <source>
        <dbReference type="ARBA" id="ARBA00023125"/>
    </source>
</evidence>
<keyword evidence="5 6" id="KW-0233">DNA recombination</keyword>
<evidence type="ECO:0000313" key="7">
    <source>
        <dbReference type="EMBL" id="SME38439.1"/>
    </source>
</evidence>
<accession>A0A1Y6AG49</accession>
<keyword evidence="3 6" id="KW-0815">Transposition</keyword>
<evidence type="ECO:0000256" key="5">
    <source>
        <dbReference type="ARBA" id="ARBA00023172"/>
    </source>
</evidence>
<reference evidence="8" key="1">
    <citation type="submission" date="2017-04" db="EMBL/GenBank/DDBJ databases">
        <authorList>
            <person name="Criscuolo A."/>
        </authorList>
    </citation>
    <scope>NUCLEOTIDE SEQUENCE [LARGE SCALE GENOMIC DNA]</scope>
</reference>
<comment type="similarity">
    <text evidence="2 6">Belongs to the transposase mutator family.</text>
</comment>
<dbReference type="NCBIfam" id="NF033543">
    <property type="entry name" value="transpos_IS256"/>
    <property type="match status" value="1"/>
</dbReference>
<dbReference type="PROSITE" id="PS01007">
    <property type="entry name" value="TRANSPOSASE_MUTATOR"/>
    <property type="match status" value="1"/>
</dbReference>
<dbReference type="PANTHER" id="PTHR33217:SF8">
    <property type="entry name" value="MUTATOR FAMILY TRANSPOSASE"/>
    <property type="match status" value="1"/>
</dbReference>
<dbReference type="RefSeq" id="WP_001133492.1">
    <property type="nucleotide sequence ID" value="NZ_CP093424.1"/>
</dbReference>
<dbReference type="Pfam" id="PF00872">
    <property type="entry name" value="Transposase_mut"/>
    <property type="match status" value="1"/>
</dbReference>
<dbReference type="Proteomes" id="UP000194499">
    <property type="component" value="Unassembled WGS sequence"/>
</dbReference>
<protein>
    <recommendedName>
        <fullName evidence="6">Mutator family transposase</fullName>
    </recommendedName>
</protein>
<sequence>MPNNSIPNLDLGKQIEAMVKDFVQDKLEMILREEIQNFLKTEAQNEPNSKNGYYQRMLDTKFGRIEDLSVPRDRNGDFQTSLFQPYQRRDGWLEKAVLSLYQSGVSTRQVGKFVERLLDGNPYSATTVSNITEKIRDNIESWQSRTLESNYTALYLDCLFFSVRRDTVEKEAIYIALGITLEGKREILGFYVGGRESASGWREILENLHERGVKNVLLGIFDGLTGLETAFLSVYPKADVQRCVVHKMRNVLSKVRKSDQKEVASDFKQVYKAVDLPSAEEAFQMVKEKWGKKYKKEVESWEKDLPVLLTFYKYPKEIRSYIYTTNMIERTIKEVRKRLKTMNSLPSIESVEKIVYLVSNNYNDSWTTKRTAGFGLAHEKIYKMFKERYEEKSLSS</sequence>